<dbReference type="RefSeq" id="WP_267302004.1">
    <property type="nucleotide sequence ID" value="NZ_JAOQJZ010000021.1"/>
</dbReference>
<evidence type="ECO:0000313" key="1">
    <source>
        <dbReference type="EMBL" id="MCU6706975.1"/>
    </source>
</evidence>
<accession>A0AAE3IJD0</accession>
<proteinExistence type="predicted"/>
<dbReference type="AlphaFoldDB" id="A0AAE3IJD0"/>
<reference evidence="1 2" key="1">
    <citation type="journal article" date="2021" name="ISME Commun">
        <title>Automated analysis of genomic sequences facilitates high-throughput and comprehensive description of bacteria.</title>
        <authorList>
            <person name="Hitch T.C.A."/>
        </authorList>
    </citation>
    <scope>NUCLEOTIDE SEQUENCE [LARGE SCALE GENOMIC DNA]</scope>
    <source>
        <strain evidence="1 2">Sanger_31</strain>
    </source>
</reference>
<keyword evidence="2" id="KW-1185">Reference proteome</keyword>
<name>A0AAE3IJD0_9FIRM</name>
<gene>
    <name evidence="1" type="ORF">OCV57_13750</name>
</gene>
<comment type="caution">
    <text evidence="1">The sequence shown here is derived from an EMBL/GenBank/DDBJ whole genome shotgun (WGS) entry which is preliminary data.</text>
</comment>
<sequence length="85" mass="9882">MVLIISERKRPLTEYGVEVKVRLVKLNKTQKWLIEEVKKLLPETYLDTSNLYKIMTGEIKSNKIEAAINEVLDINYTQNSENVNS</sequence>
<evidence type="ECO:0000313" key="2">
    <source>
        <dbReference type="Proteomes" id="UP001208131"/>
    </source>
</evidence>
<dbReference type="EMBL" id="JAOQJZ010000021">
    <property type="protein sequence ID" value="MCU6706975.1"/>
    <property type="molecule type" value="Genomic_DNA"/>
</dbReference>
<dbReference type="Proteomes" id="UP001208131">
    <property type="component" value="Unassembled WGS sequence"/>
</dbReference>
<organism evidence="1 2">
    <name type="scientific">Hominimerdicola aceti</name>
    <dbReference type="NCBI Taxonomy" id="2981726"/>
    <lineage>
        <taxon>Bacteria</taxon>
        <taxon>Bacillati</taxon>
        <taxon>Bacillota</taxon>
        <taxon>Clostridia</taxon>
        <taxon>Eubacteriales</taxon>
        <taxon>Oscillospiraceae</taxon>
        <taxon>Hominimerdicola</taxon>
    </lineage>
</organism>
<protein>
    <submittedName>
        <fullName evidence="1">XRE family transcriptional regulator</fullName>
    </submittedName>
</protein>